<evidence type="ECO:0000256" key="11">
    <source>
        <dbReference type="ARBA" id="ARBA00022842"/>
    </source>
</evidence>
<evidence type="ECO:0000259" key="19">
    <source>
        <dbReference type="Pfam" id="PF01326"/>
    </source>
</evidence>
<evidence type="ECO:0000259" key="18">
    <source>
        <dbReference type="Pfam" id="PF00391"/>
    </source>
</evidence>
<feature type="binding site" evidence="14">
    <location>
        <position position="810"/>
    </location>
    <ligand>
        <name>substrate</name>
    </ligand>
</feature>
<dbReference type="EMBL" id="SAXX01000021">
    <property type="protein sequence ID" value="TXJ31384.1"/>
    <property type="molecule type" value="Genomic_DNA"/>
</dbReference>
<comment type="function">
    <text evidence="2">Catalyzes the reversible phosphorylation of pyruvate and phosphate.</text>
</comment>
<evidence type="ECO:0000256" key="17">
    <source>
        <dbReference type="SAM" id="MobiDB-lite"/>
    </source>
</evidence>
<dbReference type="SUPFAM" id="SSF51621">
    <property type="entry name" value="Phosphoenolpyruvate/pyruvate domain"/>
    <property type="match status" value="1"/>
</dbReference>
<feature type="binding site" evidence="15">
    <location>
        <position position="810"/>
    </location>
    <ligand>
        <name>Mg(2+)</name>
        <dbReference type="ChEBI" id="CHEBI:18420"/>
    </ligand>
</feature>
<feature type="active site" description="Tele-phosphohistidine intermediate" evidence="13">
    <location>
        <position position="490"/>
    </location>
</feature>
<dbReference type="Gene3D" id="1.20.80.30">
    <property type="match status" value="1"/>
</dbReference>
<keyword evidence="9 21" id="KW-0418">Kinase</keyword>
<evidence type="ECO:0000256" key="9">
    <source>
        <dbReference type="ARBA" id="ARBA00022777"/>
    </source>
</evidence>
<evidence type="ECO:0000256" key="3">
    <source>
        <dbReference type="ARBA" id="ARBA00007837"/>
    </source>
</evidence>
<evidence type="ECO:0000256" key="5">
    <source>
        <dbReference type="ARBA" id="ARBA00020138"/>
    </source>
</evidence>
<feature type="active site" description="Proton donor" evidence="13">
    <location>
        <position position="896"/>
    </location>
</feature>
<comment type="caution">
    <text evidence="21">The sequence shown here is derived from an EMBL/GenBank/DDBJ whole genome shotgun (WGS) entry which is preliminary data.</text>
</comment>
<dbReference type="InterPro" id="IPR000121">
    <property type="entry name" value="PEP_util_C"/>
</dbReference>
<dbReference type="SUPFAM" id="SSF56059">
    <property type="entry name" value="Glutathione synthetase ATP-binding domain-like"/>
    <property type="match status" value="1"/>
</dbReference>
<dbReference type="RefSeq" id="WP_147736740.1">
    <property type="nucleotide sequence ID" value="NZ_SAXX01000021.1"/>
</dbReference>
<dbReference type="InterPro" id="IPR040442">
    <property type="entry name" value="Pyrv_kinase-like_dom_sf"/>
</dbReference>
<dbReference type="Pfam" id="PF02896">
    <property type="entry name" value="PEP-utilizers_C"/>
    <property type="match status" value="1"/>
</dbReference>
<feature type="domain" description="PEP-utilising enzyme C-terminal" evidence="20">
    <location>
        <begin position="553"/>
        <end position="933"/>
    </location>
</feature>
<keyword evidence="21" id="KW-0670">Pyruvate</keyword>
<keyword evidence="7 15" id="KW-0479">Metal-binding</keyword>
<evidence type="ECO:0000256" key="6">
    <source>
        <dbReference type="ARBA" id="ARBA00022679"/>
    </source>
</evidence>
<gene>
    <name evidence="21" type="ORF">EPJ69_07045</name>
</gene>
<feature type="binding site" evidence="14">
    <location>
        <position position="833"/>
    </location>
    <ligand>
        <name>substrate</name>
    </ligand>
</feature>
<keyword evidence="8" id="KW-0547">Nucleotide-binding</keyword>
<reference evidence="21 22" key="1">
    <citation type="journal article" date="1992" name="Lakartidningen">
        <title>[Penicillin V and not amoxicillin is the first choice preparation in acute otitis].</title>
        <authorList>
            <person name="Kamme C."/>
            <person name="Lundgren K."/>
            <person name="Prellner K."/>
        </authorList>
    </citation>
    <scope>NUCLEOTIDE SEQUENCE [LARGE SCALE GENOMIC DNA]</scope>
    <source>
        <strain evidence="21 22">PC5538III-lc</strain>
    </source>
</reference>
<evidence type="ECO:0000256" key="16">
    <source>
        <dbReference type="SAM" id="Coils"/>
    </source>
</evidence>
<dbReference type="PANTHER" id="PTHR22931:SF9">
    <property type="entry name" value="PYRUVATE, PHOSPHATE DIKINASE 1, CHLOROPLASTIC"/>
    <property type="match status" value="1"/>
</dbReference>
<organism evidence="21 22">
    <name type="scientific">Brachyspira aalborgi</name>
    <dbReference type="NCBI Taxonomy" id="29522"/>
    <lineage>
        <taxon>Bacteria</taxon>
        <taxon>Pseudomonadati</taxon>
        <taxon>Spirochaetota</taxon>
        <taxon>Spirochaetia</taxon>
        <taxon>Brachyspirales</taxon>
        <taxon>Brachyspiraceae</taxon>
        <taxon>Brachyspira</taxon>
    </lineage>
</organism>
<comment type="cofactor">
    <cofactor evidence="1 15">
        <name>Mg(2+)</name>
        <dbReference type="ChEBI" id="CHEBI:18420"/>
    </cofactor>
</comment>
<dbReference type="InterPro" id="IPR018274">
    <property type="entry name" value="PEP_util_AS"/>
</dbReference>
<evidence type="ECO:0000313" key="21">
    <source>
        <dbReference type="EMBL" id="TXJ31384.1"/>
    </source>
</evidence>
<protein>
    <recommendedName>
        <fullName evidence="5">Pyruvate, phosphate dikinase</fullName>
        <ecNumber evidence="4">2.7.9.1</ecNumber>
    </recommendedName>
    <alternativeName>
        <fullName evidence="12">Pyruvate, orthophosphate dikinase</fullName>
    </alternativeName>
</protein>
<feature type="binding site" evidence="14">
    <location>
        <position position="832"/>
    </location>
    <ligand>
        <name>substrate</name>
    </ligand>
</feature>
<dbReference type="Gene3D" id="3.20.20.60">
    <property type="entry name" value="Phosphoenolpyruvate-binding domains"/>
    <property type="match status" value="1"/>
</dbReference>
<feature type="binding site" evidence="14">
    <location>
        <position position="831"/>
    </location>
    <ligand>
        <name>substrate</name>
    </ligand>
</feature>
<evidence type="ECO:0000256" key="13">
    <source>
        <dbReference type="PIRSR" id="PIRSR000853-1"/>
    </source>
</evidence>
<evidence type="ECO:0000256" key="12">
    <source>
        <dbReference type="ARBA" id="ARBA00032883"/>
    </source>
</evidence>
<comment type="similarity">
    <text evidence="3">Belongs to the PEP-utilizing enzyme family.</text>
</comment>
<dbReference type="Gene3D" id="3.50.30.10">
    <property type="entry name" value="Phosphohistidine domain"/>
    <property type="match status" value="1"/>
</dbReference>
<evidence type="ECO:0000256" key="2">
    <source>
        <dbReference type="ARBA" id="ARBA00003144"/>
    </source>
</evidence>
<evidence type="ECO:0000259" key="20">
    <source>
        <dbReference type="Pfam" id="PF02896"/>
    </source>
</evidence>
<dbReference type="InterPro" id="IPR010121">
    <property type="entry name" value="Pyruvate_phosphate_dikinase"/>
</dbReference>
<dbReference type="GO" id="GO:0046872">
    <property type="term" value="F:metal ion binding"/>
    <property type="evidence" value="ECO:0007669"/>
    <property type="project" value="UniProtKB-KW"/>
</dbReference>
<dbReference type="InterPro" id="IPR008279">
    <property type="entry name" value="PEP-util_enz_mobile_dom"/>
</dbReference>
<sequence>MALKKMVYFFGNGKSEGAKETKALLGGKGLGLAQMTESKVPVPAGFTITTEVCDYYSKNKSYPKDLKKLVDENIKKLEKAMNMEFGNEEKPLLVSVRSGAAISMPGMMDTILNLGINEKVVNGMIKKTNNPRFAWDAYRRFIQMFGDVAMGVDHDKFEEILDNAKHSIATRVGKPAKEVKDTDLNVDDLKEVVDKYKEMYKREMGEDFPEDPKVQLWHAINAVFRSWNNPRAEAYRKLNDIRNLLGTAVNVQAMVFGNMGDTSATGVCFSRNPATGENKFYGEFLINAQGEDVVAGIRTPQEITLEGSLDWAKNSNISEFERKGKYPSLEEVMPNVYKQLVSYKNQLEKYYSDMQDMEFTIQEGKLYMLQTRNGKRTAAAAVRIAVELAEANIISKEEAIMRVNPSDLDQLLHPTFDPEAKKEATILAKGLNASPGAAVGKVVFAADRAEKQKEAGENVILIRIETSPEDIKGMNAAEGILTARGGATSHAAVVARGMGKCCVAGCSALDIDYSSKSMKVGNETVYEGDYISIDGSTGEVMLGQVATKEAEMSEDFKKLMKWADDTRKLEVHTNADTPHDAQIARSFGAEGIGLCRTEHMFFNADRIKSVRQLILVAEDVKQLQAQISEAERAGKNNLVSELKDAYREPKRLYDEALDNLFPMQMEDFIGIFKAMDGYPVTVRLLDPPLHEFIPHEDSQLEELSNDMGVAFEKLRAIRDSLHEFNPMLGHRGCRLGITYPEIYDMQAKAIIEAAVKVSKNGVKVHPEIMIPLVGTLKELKIIKDRIIKIAEEVFEKEGVRVSYKVGTMIEVPRAALVADKIATEAEFFSFGTNDLTQMGGGFSRDDAGKFLKDYVDKEIYEKDPFQSLDQEGIGELLRIAVSKGRETNKKLIIGICGEHGGDPATVMFCHDIGLNYVSCSPYRVPIARLAAAQGVINQKIEAKKNIKKAVKKASKNIKKAVKKASKTLKASAKKPNAKKVLKKKSTNKKMASKKKVVSKRR</sequence>
<dbReference type="GO" id="GO:0005524">
    <property type="term" value="F:ATP binding"/>
    <property type="evidence" value="ECO:0007669"/>
    <property type="project" value="UniProtKB-KW"/>
</dbReference>
<dbReference type="PIRSF" id="PIRSF000853">
    <property type="entry name" value="PPDK"/>
    <property type="match status" value="1"/>
</dbReference>
<dbReference type="GO" id="GO:0050242">
    <property type="term" value="F:pyruvate, phosphate dikinase activity"/>
    <property type="evidence" value="ECO:0007669"/>
    <property type="project" value="UniProtKB-EC"/>
</dbReference>
<keyword evidence="6 21" id="KW-0808">Transferase</keyword>
<dbReference type="InterPro" id="IPR002192">
    <property type="entry name" value="PPDK_AMP/ATP-bd"/>
</dbReference>
<dbReference type="Gene3D" id="3.30.470.20">
    <property type="entry name" value="ATP-grasp fold, B domain"/>
    <property type="match status" value="1"/>
</dbReference>
<keyword evidence="10" id="KW-0067">ATP-binding</keyword>
<feature type="binding site" evidence="14">
    <location>
        <position position="683"/>
    </location>
    <ligand>
        <name>substrate</name>
    </ligand>
</feature>
<dbReference type="EC" id="2.7.9.1" evidence="4"/>
<dbReference type="Gene3D" id="3.30.1490.20">
    <property type="entry name" value="ATP-grasp fold, A domain"/>
    <property type="match status" value="1"/>
</dbReference>
<dbReference type="AlphaFoldDB" id="A0A5C8E250"/>
<dbReference type="InterPro" id="IPR036637">
    <property type="entry name" value="Phosphohistidine_dom_sf"/>
</dbReference>
<dbReference type="Gene3D" id="1.10.189.10">
    <property type="entry name" value="Pyruvate Phosphate Dikinase, domain 2"/>
    <property type="match status" value="1"/>
</dbReference>
<evidence type="ECO:0000256" key="8">
    <source>
        <dbReference type="ARBA" id="ARBA00022741"/>
    </source>
</evidence>
<feature type="coiled-coil region" evidence="16">
    <location>
        <begin position="179"/>
        <end position="206"/>
    </location>
</feature>
<dbReference type="SUPFAM" id="SSF52009">
    <property type="entry name" value="Phosphohistidine domain"/>
    <property type="match status" value="1"/>
</dbReference>
<feature type="region of interest" description="Disordered" evidence="17">
    <location>
        <begin position="962"/>
        <end position="1001"/>
    </location>
</feature>
<evidence type="ECO:0000256" key="1">
    <source>
        <dbReference type="ARBA" id="ARBA00001946"/>
    </source>
</evidence>
<evidence type="ECO:0000256" key="4">
    <source>
        <dbReference type="ARBA" id="ARBA00011994"/>
    </source>
</evidence>
<dbReference type="NCBIfam" id="TIGR01828">
    <property type="entry name" value="pyru_phos_dikin"/>
    <property type="match status" value="1"/>
</dbReference>
<accession>A0A5C8E250</accession>
<dbReference type="PROSITE" id="PS00370">
    <property type="entry name" value="PEP_ENZYMES_PHOS_SITE"/>
    <property type="match status" value="1"/>
</dbReference>
<keyword evidence="16" id="KW-0175">Coiled coil</keyword>
<dbReference type="Proteomes" id="UP000324707">
    <property type="component" value="Unassembled WGS sequence"/>
</dbReference>
<dbReference type="Pfam" id="PF00391">
    <property type="entry name" value="PEP-utilizers"/>
    <property type="match status" value="1"/>
</dbReference>
<evidence type="ECO:0000256" key="10">
    <source>
        <dbReference type="ARBA" id="ARBA00022840"/>
    </source>
</evidence>
<feature type="binding site" evidence="15">
    <location>
        <position position="834"/>
    </location>
    <ligand>
        <name>Mg(2+)</name>
        <dbReference type="ChEBI" id="CHEBI:18420"/>
    </ligand>
</feature>
<dbReference type="PANTHER" id="PTHR22931">
    <property type="entry name" value="PHOSPHOENOLPYRUVATE DIKINASE-RELATED"/>
    <property type="match status" value="1"/>
</dbReference>
<dbReference type="InterPro" id="IPR015813">
    <property type="entry name" value="Pyrv/PenolPyrv_kinase-like_dom"/>
</dbReference>
<dbReference type="GO" id="GO:0016301">
    <property type="term" value="F:kinase activity"/>
    <property type="evidence" value="ECO:0007669"/>
    <property type="project" value="UniProtKB-KW"/>
</dbReference>
<evidence type="ECO:0000256" key="7">
    <source>
        <dbReference type="ARBA" id="ARBA00022723"/>
    </source>
</evidence>
<evidence type="ECO:0000256" key="14">
    <source>
        <dbReference type="PIRSR" id="PIRSR000853-2"/>
    </source>
</evidence>
<keyword evidence="11 15" id="KW-0460">Magnesium</keyword>
<feature type="domain" description="Pyruvate phosphate dikinase AMP/ATP-binding" evidence="19">
    <location>
        <begin position="61"/>
        <end position="386"/>
    </location>
</feature>
<feature type="binding site" evidence="14">
    <location>
        <position position="596"/>
    </location>
    <ligand>
        <name>substrate</name>
    </ligand>
</feature>
<proteinExistence type="inferred from homology"/>
<evidence type="ECO:0000256" key="15">
    <source>
        <dbReference type="PIRSR" id="PIRSR000853-3"/>
    </source>
</evidence>
<feature type="domain" description="PEP-utilising enzyme mobile" evidence="18">
    <location>
        <begin position="457"/>
        <end position="538"/>
    </location>
</feature>
<evidence type="ECO:0000313" key="22">
    <source>
        <dbReference type="Proteomes" id="UP000324707"/>
    </source>
</evidence>
<feature type="binding site" evidence="14">
    <location>
        <position position="834"/>
    </location>
    <ligand>
        <name>substrate</name>
    </ligand>
</feature>
<name>A0A5C8E250_9SPIR</name>
<dbReference type="Pfam" id="PF01326">
    <property type="entry name" value="PPDK_N"/>
    <property type="match status" value="1"/>
</dbReference>
<dbReference type="InterPro" id="IPR013815">
    <property type="entry name" value="ATP_grasp_subdomain_1"/>
</dbReference>